<evidence type="ECO:0000256" key="1">
    <source>
        <dbReference type="SAM" id="SignalP"/>
    </source>
</evidence>
<proteinExistence type="predicted"/>
<feature type="signal peptide" evidence="1">
    <location>
        <begin position="1"/>
        <end position="28"/>
    </location>
</feature>
<feature type="chain" id="PRO_5006605065" evidence="1">
    <location>
        <begin position="29"/>
        <end position="325"/>
    </location>
</feature>
<evidence type="ECO:0000313" key="3">
    <source>
        <dbReference type="Proteomes" id="UP000055136"/>
    </source>
</evidence>
<dbReference type="KEGG" id="tee:Tel_15545"/>
<reference evidence="2" key="1">
    <citation type="submission" date="2015-10" db="EMBL/GenBank/DDBJ databases">
        <title>Description of Candidatus Tenderia electrophaga gen. nov, sp. nov., an Uncultivated Electroautotroph from a Biocathode Enrichment.</title>
        <authorList>
            <person name="Eddie B.J."/>
            <person name="Malanoski A.P."/>
            <person name="Wang Z."/>
            <person name="Hall R.J."/>
            <person name="Oh S.D."/>
            <person name="Heiner C."/>
            <person name="Lin B."/>
            <person name="Strycharz-Glaven S.M."/>
        </authorList>
    </citation>
    <scope>NUCLEOTIDE SEQUENCE [LARGE SCALE GENOMIC DNA]</scope>
    <source>
        <strain evidence="2">NRL1</strain>
    </source>
</reference>
<protein>
    <submittedName>
        <fullName evidence="2">Uncharacterized protein</fullName>
    </submittedName>
</protein>
<accession>A0A0S2TH20</accession>
<gene>
    <name evidence="2" type="ORF">Tel_15545</name>
</gene>
<sequence length="325" mass="36858">MTYSKTIQFACALLLCGLLLGCATPGPGATDRRYLVAQDADLLERHAPVVVAGESALAYNQIGHAAARLDEAGEEEIYIDLEHAVFYTRQQPFTALNGRRYHNLIYRFHFPRVPHPHLTAGANGGLFVVVTLNERQQPVLITTVHTCGCYLAFVPTSHLPTSAMPEDWPQDKQSVFGETLPARLDYPPDYASDADTQWRMVLHLRSATHRVMDVRLKRLDHIHAARQTVELQPMQSLQRLPLGDGHTSFFHSSGWLEGYVKDSFKPWELLLMSWWALDLNIGRDKQLGDPAATGTVFYTSLKPWAREASNMYFFADFLEYWGWRL</sequence>
<keyword evidence="1" id="KW-0732">Signal</keyword>
<dbReference type="EMBL" id="CP013099">
    <property type="protein sequence ID" value="ALP54447.1"/>
    <property type="molecule type" value="Genomic_DNA"/>
</dbReference>
<dbReference type="AlphaFoldDB" id="A0A0S2TH20"/>
<name>A0A0S2TH20_9GAMM</name>
<dbReference type="Proteomes" id="UP000055136">
    <property type="component" value="Chromosome"/>
</dbReference>
<evidence type="ECO:0000313" key="2">
    <source>
        <dbReference type="EMBL" id="ALP54447.1"/>
    </source>
</evidence>
<organism evidence="2 3">
    <name type="scientific">Candidatus Tenderia electrophaga</name>
    <dbReference type="NCBI Taxonomy" id="1748243"/>
    <lineage>
        <taxon>Bacteria</taxon>
        <taxon>Pseudomonadati</taxon>
        <taxon>Pseudomonadota</taxon>
        <taxon>Gammaproteobacteria</taxon>
        <taxon>Candidatus Tenderiales</taxon>
        <taxon>Candidatus Tenderiaceae</taxon>
        <taxon>Candidatus Tenderia</taxon>
    </lineage>
</organism>
<keyword evidence="3" id="KW-1185">Reference proteome</keyword>
<dbReference type="PROSITE" id="PS51257">
    <property type="entry name" value="PROKAR_LIPOPROTEIN"/>
    <property type="match status" value="1"/>
</dbReference>